<keyword evidence="8 11" id="KW-0653">Protein transport</keyword>
<dbReference type="GO" id="GO:0034727">
    <property type="term" value="P:piecemeal microautophagy of the nucleus"/>
    <property type="evidence" value="ECO:0007669"/>
    <property type="project" value="TreeGrafter"/>
</dbReference>
<comment type="subcellular location">
    <subcellularLocation>
        <location evidence="1 11">Cytoplasm</location>
    </subcellularLocation>
</comment>
<sequence>MFEGSGLDTIKDYTYSALNSLMSTYWAYEGEQEVFEASDEPVWILGEKYDTREDIKGAQHDMLSRIWLTYRRLFPSLGDPSDMTSDRGWGCMLRCGQMLLAEALVRLNLGRSWRWTTECSDENYLRIVRLFEDQPSAPYSLHVMTSLGQATGKNIGEWYGPNTVAHLIRRLRANEEWSSFAVSVPINNVMIVDQTRALSKKSDGSWKPLLLLLPLRLGVDTLNDIYIETLKRFFHVPQGLGILGGAPSKALFLIGYVGQDVLYLDPHTTQDSVSVGRKETSEEQQADLTYHCRCTPRMPFIRLDPSIAMCFLCKTESEFDDLITRLRCNLHDTSSDSVTTTGVASTLIEVMDTLPDYMKDSDDDCDDDQDKDLKAINANSDSMANNAVSVARDNTASDSNTPVDVSGVTRHKVENTKNNIPGEINSLDFLDVKDGSLEGKNGSSSEEIYADCLESHDGESDGGYGCALKGSPAFDCCNVSGNLDSSHDRKISDCGSKAEIEFFPTTDGADDKSKSLVSEGGPECFSEPSSTLGHYRDFEFL</sequence>
<dbReference type="KEGG" id="hazt:108681437"/>
<feature type="region of interest" description="Disordered" evidence="12">
    <location>
        <begin position="508"/>
        <end position="529"/>
    </location>
</feature>
<dbReference type="GO" id="GO:0004197">
    <property type="term" value="F:cysteine-type endopeptidase activity"/>
    <property type="evidence" value="ECO:0007669"/>
    <property type="project" value="TreeGrafter"/>
</dbReference>
<dbReference type="GO" id="GO:0019786">
    <property type="term" value="F:protein-phosphatidylethanolamide deconjugating activity"/>
    <property type="evidence" value="ECO:0007669"/>
    <property type="project" value="InterPro"/>
</dbReference>
<feature type="domain" description="Peptidase C54 catalytic" evidence="13">
    <location>
        <begin position="58"/>
        <end position="324"/>
    </location>
</feature>
<protein>
    <recommendedName>
        <fullName evidence="11">Cysteine protease</fullName>
        <ecNumber evidence="11">3.4.22.-</ecNumber>
    </recommendedName>
</protein>
<dbReference type="PANTHER" id="PTHR22624">
    <property type="entry name" value="CYSTEINE PROTEASE ATG4"/>
    <property type="match status" value="1"/>
</dbReference>
<evidence type="ECO:0000256" key="11">
    <source>
        <dbReference type="RuleBase" id="RU363115"/>
    </source>
</evidence>
<evidence type="ECO:0000256" key="8">
    <source>
        <dbReference type="ARBA" id="ARBA00022927"/>
    </source>
</evidence>
<keyword evidence="3" id="KW-0813">Transport</keyword>
<evidence type="ECO:0000256" key="6">
    <source>
        <dbReference type="ARBA" id="ARBA00022801"/>
    </source>
</evidence>
<gene>
    <name evidence="15" type="primary">LOC108681437</name>
</gene>
<dbReference type="GeneID" id="108681437"/>
<evidence type="ECO:0000256" key="7">
    <source>
        <dbReference type="ARBA" id="ARBA00022807"/>
    </source>
</evidence>
<evidence type="ECO:0000313" key="15">
    <source>
        <dbReference type="RefSeq" id="XP_018025952.1"/>
    </source>
</evidence>
<dbReference type="OrthoDB" id="2960936at2759"/>
<comment type="similarity">
    <text evidence="2 11">Belongs to the peptidase C54 family.</text>
</comment>
<keyword evidence="9 11" id="KW-0072">Autophagy</keyword>
<dbReference type="GO" id="GO:0005737">
    <property type="term" value="C:cytoplasm"/>
    <property type="evidence" value="ECO:0007669"/>
    <property type="project" value="UniProtKB-SubCell"/>
</dbReference>
<keyword evidence="7" id="KW-0788">Thiol protease</keyword>
<proteinExistence type="inferred from homology"/>
<evidence type="ECO:0000256" key="1">
    <source>
        <dbReference type="ARBA" id="ARBA00004496"/>
    </source>
</evidence>
<keyword evidence="6 11" id="KW-0378">Hydrolase</keyword>
<evidence type="ECO:0000256" key="2">
    <source>
        <dbReference type="ARBA" id="ARBA00010958"/>
    </source>
</evidence>
<organism evidence="14 15">
    <name type="scientific">Hyalella azteca</name>
    <name type="common">Amphipod</name>
    <dbReference type="NCBI Taxonomy" id="294128"/>
    <lineage>
        <taxon>Eukaryota</taxon>
        <taxon>Metazoa</taxon>
        <taxon>Ecdysozoa</taxon>
        <taxon>Arthropoda</taxon>
        <taxon>Crustacea</taxon>
        <taxon>Multicrustacea</taxon>
        <taxon>Malacostraca</taxon>
        <taxon>Eumalacostraca</taxon>
        <taxon>Peracarida</taxon>
        <taxon>Amphipoda</taxon>
        <taxon>Senticaudata</taxon>
        <taxon>Talitrida</taxon>
        <taxon>Talitroidea</taxon>
        <taxon>Hyalellidae</taxon>
        <taxon>Hyalella</taxon>
    </lineage>
</organism>
<dbReference type="EC" id="3.4.22.-" evidence="11"/>
<keyword evidence="4 11" id="KW-0963">Cytoplasm</keyword>
<evidence type="ECO:0000259" key="13">
    <source>
        <dbReference type="Pfam" id="PF03416"/>
    </source>
</evidence>
<accession>A0A8B7PKJ5</accession>
<dbReference type="AlphaFoldDB" id="A0A8B7PKJ5"/>
<comment type="function">
    <text evidence="11">Cysteine protease that plays a key role in autophagy by mediating both proteolytic activation and delipidation of ATG8 family proteins.</text>
</comment>
<evidence type="ECO:0000256" key="10">
    <source>
        <dbReference type="ARBA" id="ARBA00029362"/>
    </source>
</evidence>
<dbReference type="SUPFAM" id="SSF54001">
    <property type="entry name" value="Cysteine proteinases"/>
    <property type="match status" value="1"/>
</dbReference>
<dbReference type="GO" id="GO:0016485">
    <property type="term" value="P:protein processing"/>
    <property type="evidence" value="ECO:0007669"/>
    <property type="project" value="TreeGrafter"/>
</dbReference>
<keyword evidence="5 11" id="KW-0645">Protease</keyword>
<dbReference type="PANTHER" id="PTHR22624:SF49">
    <property type="entry name" value="CYSTEINE PROTEASE"/>
    <property type="match status" value="1"/>
</dbReference>
<dbReference type="InterPro" id="IPR046792">
    <property type="entry name" value="Peptidase_C54_cat"/>
</dbReference>
<dbReference type="GO" id="GO:0000423">
    <property type="term" value="P:mitophagy"/>
    <property type="evidence" value="ECO:0007669"/>
    <property type="project" value="TreeGrafter"/>
</dbReference>
<evidence type="ECO:0000256" key="12">
    <source>
        <dbReference type="SAM" id="MobiDB-lite"/>
    </source>
</evidence>
<reference evidence="15" key="1">
    <citation type="submission" date="2025-08" db="UniProtKB">
        <authorList>
            <consortium name="RefSeq"/>
        </authorList>
    </citation>
    <scope>IDENTIFICATION</scope>
    <source>
        <tissue evidence="15">Whole organism</tissue>
    </source>
</reference>
<dbReference type="RefSeq" id="XP_018025952.1">
    <property type="nucleotide sequence ID" value="XM_018170463.2"/>
</dbReference>
<dbReference type="InterPro" id="IPR005078">
    <property type="entry name" value="Peptidase_C54"/>
</dbReference>
<evidence type="ECO:0000256" key="9">
    <source>
        <dbReference type="ARBA" id="ARBA00023006"/>
    </source>
</evidence>
<dbReference type="InterPro" id="IPR038765">
    <property type="entry name" value="Papain-like_cys_pep_sf"/>
</dbReference>
<evidence type="ECO:0000256" key="4">
    <source>
        <dbReference type="ARBA" id="ARBA00022490"/>
    </source>
</evidence>
<dbReference type="GO" id="GO:0015031">
    <property type="term" value="P:protein transport"/>
    <property type="evidence" value="ECO:0007669"/>
    <property type="project" value="UniProtKB-KW"/>
</dbReference>
<dbReference type="GO" id="GO:0035973">
    <property type="term" value="P:aggrephagy"/>
    <property type="evidence" value="ECO:0007669"/>
    <property type="project" value="TreeGrafter"/>
</dbReference>
<name>A0A8B7PKJ5_HYAAZ</name>
<keyword evidence="14" id="KW-1185">Reference proteome</keyword>
<evidence type="ECO:0000313" key="14">
    <source>
        <dbReference type="Proteomes" id="UP000694843"/>
    </source>
</evidence>
<dbReference type="Proteomes" id="UP000694843">
    <property type="component" value="Unplaced"/>
</dbReference>
<dbReference type="Pfam" id="PF03416">
    <property type="entry name" value="Peptidase_C54"/>
    <property type="match status" value="1"/>
</dbReference>
<comment type="catalytic activity">
    <reaction evidence="10">
        <text>[protein]-C-terminal L-amino acid-glycyl-phosphatidylethanolamide + H2O = [protein]-C-terminal L-amino acid-glycine + a 1,2-diacyl-sn-glycero-3-phosphoethanolamine</text>
        <dbReference type="Rhea" id="RHEA:67548"/>
        <dbReference type="Rhea" id="RHEA-COMP:17323"/>
        <dbReference type="Rhea" id="RHEA-COMP:17324"/>
        <dbReference type="ChEBI" id="CHEBI:15377"/>
        <dbReference type="ChEBI" id="CHEBI:64612"/>
        <dbReference type="ChEBI" id="CHEBI:172940"/>
        <dbReference type="ChEBI" id="CHEBI:172941"/>
    </reaction>
    <physiologicalReaction direction="left-to-right" evidence="10">
        <dbReference type="Rhea" id="RHEA:67549"/>
    </physiologicalReaction>
</comment>
<evidence type="ECO:0000256" key="3">
    <source>
        <dbReference type="ARBA" id="ARBA00022448"/>
    </source>
</evidence>
<evidence type="ECO:0000256" key="5">
    <source>
        <dbReference type="ARBA" id="ARBA00022670"/>
    </source>
</evidence>
<dbReference type="GO" id="GO:0000045">
    <property type="term" value="P:autophagosome assembly"/>
    <property type="evidence" value="ECO:0007669"/>
    <property type="project" value="TreeGrafter"/>
</dbReference>